<dbReference type="InterPro" id="IPR018717">
    <property type="entry name" value="DUF2241"/>
</dbReference>
<protein>
    <submittedName>
        <fullName evidence="3">ACT domain-containing protein</fullName>
    </submittedName>
</protein>
<evidence type="ECO:0000259" key="2">
    <source>
        <dbReference type="Pfam" id="PF13840"/>
    </source>
</evidence>
<evidence type="ECO:0000313" key="3">
    <source>
        <dbReference type="EMBL" id="MBR7801750.1"/>
    </source>
</evidence>
<feature type="domain" description="CASTOR ACT" evidence="2">
    <location>
        <begin position="69"/>
        <end position="127"/>
    </location>
</feature>
<dbReference type="SUPFAM" id="SSF55021">
    <property type="entry name" value="ACT-like"/>
    <property type="match status" value="2"/>
</dbReference>
<dbReference type="Pfam" id="PF13840">
    <property type="entry name" value="ACT_7"/>
    <property type="match status" value="1"/>
</dbReference>
<dbReference type="Gene3D" id="3.30.2130.10">
    <property type="entry name" value="VC0802-like"/>
    <property type="match status" value="1"/>
</dbReference>
<reference evidence="3" key="1">
    <citation type="submission" date="2021-04" db="EMBL/GenBank/DDBJ databases">
        <title>novel species isolated from subtropical streams in China.</title>
        <authorList>
            <person name="Lu H."/>
        </authorList>
    </citation>
    <scope>NUCLEOTIDE SEQUENCE</scope>
    <source>
        <strain evidence="3">FT137W</strain>
    </source>
</reference>
<dbReference type="EMBL" id="JAGSPJ010000008">
    <property type="protein sequence ID" value="MBR7801750.1"/>
    <property type="molecule type" value="Genomic_DNA"/>
</dbReference>
<evidence type="ECO:0000313" key="4">
    <source>
        <dbReference type="Proteomes" id="UP000678545"/>
    </source>
</evidence>
<evidence type="ECO:0000259" key="1">
    <source>
        <dbReference type="Pfam" id="PF10000"/>
    </source>
</evidence>
<comment type="caution">
    <text evidence="3">The sequence shown here is derived from an EMBL/GenBank/DDBJ whole genome shotgun (WGS) entry which is preliminary data.</text>
</comment>
<dbReference type="Pfam" id="PF10000">
    <property type="entry name" value="ACT_3"/>
    <property type="match status" value="1"/>
</dbReference>
<feature type="domain" description="DUF2241" evidence="1">
    <location>
        <begin position="4"/>
        <end position="68"/>
    </location>
</feature>
<sequence>MSSAVTDLNQLLRSMQPRLNPGVFVFCVLPNQAAIPPECIGLMRESEGMTVVVPENLAIEANLTILFRASWITLQVHSDLQAVGLTAAFASALTQAGISCNVIAGGFHDHLFVPIAKTEQALRALSELQIQASGSAS</sequence>
<name>A0A941IIA4_9BURK</name>
<dbReference type="Proteomes" id="UP000678545">
    <property type="component" value="Unassembled WGS sequence"/>
</dbReference>
<dbReference type="InterPro" id="IPR027795">
    <property type="entry name" value="CASTOR_ACT_dom"/>
</dbReference>
<accession>A0A941IIA4</accession>
<dbReference type="AlphaFoldDB" id="A0A941IIA4"/>
<dbReference type="PANTHER" id="PTHR39199">
    <property type="entry name" value="BLR5128 PROTEIN"/>
    <property type="match status" value="1"/>
</dbReference>
<keyword evidence="4" id="KW-1185">Reference proteome</keyword>
<dbReference type="InterPro" id="IPR045865">
    <property type="entry name" value="ACT-like_dom_sf"/>
</dbReference>
<proteinExistence type="predicted"/>
<dbReference type="PANTHER" id="PTHR39199:SF1">
    <property type="entry name" value="BLR5128 PROTEIN"/>
    <property type="match status" value="1"/>
</dbReference>
<gene>
    <name evidence="3" type="ORF">KDM90_17180</name>
</gene>
<organism evidence="3 4">
    <name type="scientific">Undibacterium fentianense</name>
    <dbReference type="NCBI Taxonomy" id="2828728"/>
    <lineage>
        <taxon>Bacteria</taxon>
        <taxon>Pseudomonadati</taxon>
        <taxon>Pseudomonadota</taxon>
        <taxon>Betaproteobacteria</taxon>
        <taxon>Burkholderiales</taxon>
        <taxon>Oxalobacteraceae</taxon>
        <taxon>Undibacterium</taxon>
    </lineage>
</organism>